<name>A0ABU0MWU6_9FIRM</name>
<keyword evidence="2" id="KW-1185">Reference proteome</keyword>
<dbReference type="CDD" id="cd11533">
    <property type="entry name" value="NTP-PPase_Af0060_like"/>
    <property type="match status" value="1"/>
</dbReference>
<comment type="caution">
    <text evidence="1">The sequence shown here is derived from an EMBL/GenBank/DDBJ whole genome shotgun (WGS) entry which is preliminary data.</text>
</comment>
<sequence length="108" mass="12296">MSHNTLVDFEEIQRLTAIDEKTIEQRTLKLTEEAGELAQAILSQTNACGCGYKNKSKVDITEECLDVIIVASSIISQNYNNEVDINLIKDIYNKKLTKWKEKCEKNKS</sequence>
<protein>
    <submittedName>
        <fullName evidence="1">NTP pyrophosphatase (Non-canonical NTP hydrolase)</fullName>
    </submittedName>
</protein>
<dbReference type="SUPFAM" id="SSF101386">
    <property type="entry name" value="all-alpha NTP pyrophosphatases"/>
    <property type="match status" value="1"/>
</dbReference>
<organism evidence="1 2">
    <name type="scientific">Paraclostridium ghonii</name>
    <dbReference type="NCBI Taxonomy" id="29358"/>
    <lineage>
        <taxon>Bacteria</taxon>
        <taxon>Bacillati</taxon>
        <taxon>Bacillota</taxon>
        <taxon>Clostridia</taxon>
        <taxon>Peptostreptococcales</taxon>
        <taxon>Peptostreptococcaceae</taxon>
        <taxon>Paraclostridium</taxon>
    </lineage>
</organism>
<dbReference type="GO" id="GO:0016787">
    <property type="term" value="F:hydrolase activity"/>
    <property type="evidence" value="ECO:0007669"/>
    <property type="project" value="UniProtKB-KW"/>
</dbReference>
<evidence type="ECO:0000313" key="1">
    <source>
        <dbReference type="EMBL" id="MDQ0555219.1"/>
    </source>
</evidence>
<dbReference type="Gene3D" id="1.10.287.1080">
    <property type="entry name" value="MazG-like"/>
    <property type="match status" value="1"/>
</dbReference>
<keyword evidence="1" id="KW-0378">Hydrolase</keyword>
<gene>
    <name evidence="1" type="ORF">QOZ92_000329</name>
</gene>
<accession>A0ABU0MWU6</accession>
<proteinExistence type="predicted"/>
<evidence type="ECO:0000313" key="2">
    <source>
        <dbReference type="Proteomes" id="UP001232584"/>
    </source>
</evidence>
<dbReference type="InterPro" id="IPR044548">
    <property type="entry name" value="AF0060_NTP-PPase_MazG-like"/>
</dbReference>
<dbReference type="RefSeq" id="WP_307502003.1">
    <property type="nucleotide sequence ID" value="NZ_BAAACE010000026.1"/>
</dbReference>
<dbReference type="Proteomes" id="UP001232584">
    <property type="component" value="Unassembled WGS sequence"/>
</dbReference>
<dbReference type="EMBL" id="JAUSWG010000001">
    <property type="protein sequence ID" value="MDQ0555219.1"/>
    <property type="molecule type" value="Genomic_DNA"/>
</dbReference>
<reference evidence="1 2" key="1">
    <citation type="submission" date="2023-07" db="EMBL/GenBank/DDBJ databases">
        <title>Genomic Encyclopedia of Type Strains, Phase IV (KMG-IV): sequencing the most valuable type-strain genomes for metagenomic binning, comparative biology and taxonomic classification.</title>
        <authorList>
            <person name="Goeker M."/>
        </authorList>
    </citation>
    <scope>NUCLEOTIDE SEQUENCE [LARGE SCALE GENOMIC DNA]</scope>
    <source>
        <strain evidence="1 2">DSM 15049</strain>
    </source>
</reference>